<organism evidence="2 3">
    <name type="scientific">Gossypium barbadense</name>
    <name type="common">Sea Island cotton</name>
    <name type="synonym">Hibiscus barbadensis</name>
    <dbReference type="NCBI Taxonomy" id="3634"/>
    <lineage>
        <taxon>Eukaryota</taxon>
        <taxon>Viridiplantae</taxon>
        <taxon>Streptophyta</taxon>
        <taxon>Embryophyta</taxon>
        <taxon>Tracheophyta</taxon>
        <taxon>Spermatophyta</taxon>
        <taxon>Magnoliopsida</taxon>
        <taxon>eudicotyledons</taxon>
        <taxon>Gunneridae</taxon>
        <taxon>Pentapetalae</taxon>
        <taxon>rosids</taxon>
        <taxon>malvids</taxon>
        <taxon>Malvales</taxon>
        <taxon>Malvaceae</taxon>
        <taxon>Malvoideae</taxon>
        <taxon>Gossypium</taxon>
    </lineage>
</organism>
<sequence length="99" mass="11320">MTKLPDHQPWGGNAAASTGFLRQERAEAGDRYLRLCPNSDFWLSPPFFLSLRHRGFAAALTRTGHHPHWARPGFPRRPTNLDSQDKRERSRKAKDPEGD</sequence>
<evidence type="ECO:0000256" key="1">
    <source>
        <dbReference type="SAM" id="MobiDB-lite"/>
    </source>
</evidence>
<protein>
    <submittedName>
        <fullName evidence="2">Uncharacterized protein</fullName>
    </submittedName>
</protein>
<feature type="compositionally biased region" description="Basic and acidic residues" evidence="1">
    <location>
        <begin position="83"/>
        <end position="99"/>
    </location>
</feature>
<dbReference type="Proteomes" id="UP000239757">
    <property type="component" value="Unassembled WGS sequence"/>
</dbReference>
<feature type="region of interest" description="Disordered" evidence="1">
    <location>
        <begin position="65"/>
        <end position="99"/>
    </location>
</feature>
<accession>A0A2P5VVP3</accession>
<evidence type="ECO:0000313" key="2">
    <source>
        <dbReference type="EMBL" id="PPR82877.1"/>
    </source>
</evidence>
<proteinExistence type="predicted"/>
<feature type="region of interest" description="Disordered" evidence="1">
    <location>
        <begin position="1"/>
        <end position="22"/>
    </location>
</feature>
<dbReference type="EMBL" id="KZ670638">
    <property type="protein sequence ID" value="PPR82877.1"/>
    <property type="molecule type" value="Genomic_DNA"/>
</dbReference>
<dbReference type="AlphaFoldDB" id="A0A2P5VVP3"/>
<gene>
    <name evidence="2" type="ORF">GOBAR_AA37836</name>
</gene>
<evidence type="ECO:0000313" key="3">
    <source>
        <dbReference type="Proteomes" id="UP000239757"/>
    </source>
</evidence>
<name>A0A2P5VVP3_GOSBA</name>
<reference evidence="2 3" key="1">
    <citation type="submission" date="2015-01" db="EMBL/GenBank/DDBJ databases">
        <title>Genome of allotetraploid Gossypium barbadense reveals genomic plasticity and fiber elongation in cotton evolution.</title>
        <authorList>
            <person name="Chen X."/>
            <person name="Liu X."/>
            <person name="Zhao B."/>
            <person name="Zheng H."/>
            <person name="Hu Y."/>
            <person name="Lu G."/>
            <person name="Yang C."/>
            <person name="Chen J."/>
            <person name="Shan C."/>
            <person name="Zhang L."/>
            <person name="Zhou Y."/>
            <person name="Wang L."/>
            <person name="Guo W."/>
            <person name="Bai Y."/>
            <person name="Ruan J."/>
            <person name="Shangguan X."/>
            <person name="Mao Y."/>
            <person name="Jiang J."/>
            <person name="Zhu Y."/>
            <person name="Lei J."/>
            <person name="Kang H."/>
            <person name="Chen S."/>
            <person name="He X."/>
            <person name="Wang R."/>
            <person name="Wang Y."/>
            <person name="Chen J."/>
            <person name="Wang L."/>
            <person name="Yu S."/>
            <person name="Wang B."/>
            <person name="Wei J."/>
            <person name="Song S."/>
            <person name="Lu X."/>
            <person name="Gao Z."/>
            <person name="Gu W."/>
            <person name="Deng X."/>
            <person name="Ma D."/>
            <person name="Wang S."/>
            <person name="Liang W."/>
            <person name="Fang L."/>
            <person name="Cai C."/>
            <person name="Zhu X."/>
            <person name="Zhou B."/>
            <person name="Zhang Y."/>
            <person name="Chen Z."/>
            <person name="Xu S."/>
            <person name="Zhu R."/>
            <person name="Wang S."/>
            <person name="Zhang T."/>
            <person name="Zhao G."/>
        </authorList>
    </citation>
    <scope>NUCLEOTIDE SEQUENCE [LARGE SCALE GENOMIC DNA]</scope>
    <source>
        <strain evidence="3">cv. Xinhai21</strain>
        <tissue evidence="2">Leaf</tissue>
    </source>
</reference>